<dbReference type="SMART" id="SM00220">
    <property type="entry name" value="S_TKc"/>
    <property type="match status" value="1"/>
</dbReference>
<feature type="domain" description="PASTA" evidence="13">
    <location>
        <begin position="362"/>
        <end position="428"/>
    </location>
</feature>
<evidence type="ECO:0000313" key="15">
    <source>
        <dbReference type="Proteomes" id="UP001500880"/>
    </source>
</evidence>
<comment type="caution">
    <text evidence="14">The sequence shown here is derived from an EMBL/GenBank/DDBJ whole genome shotgun (WGS) entry which is preliminary data.</text>
</comment>
<evidence type="ECO:0000256" key="10">
    <source>
        <dbReference type="SAM" id="MobiDB-lite"/>
    </source>
</evidence>
<evidence type="ECO:0000256" key="9">
    <source>
        <dbReference type="PROSITE-ProRule" id="PRU10141"/>
    </source>
</evidence>
<dbReference type="InterPro" id="IPR000719">
    <property type="entry name" value="Prot_kinase_dom"/>
</dbReference>
<proteinExistence type="predicted"/>
<dbReference type="InterPro" id="IPR017441">
    <property type="entry name" value="Protein_kinase_ATP_BS"/>
</dbReference>
<reference evidence="15" key="1">
    <citation type="journal article" date="2019" name="Int. J. Syst. Evol. Microbiol.">
        <title>The Global Catalogue of Microorganisms (GCM) 10K type strain sequencing project: providing services to taxonomists for standard genome sequencing and annotation.</title>
        <authorList>
            <consortium name="The Broad Institute Genomics Platform"/>
            <consortium name="The Broad Institute Genome Sequencing Center for Infectious Disease"/>
            <person name="Wu L."/>
            <person name="Ma J."/>
        </authorList>
    </citation>
    <scope>NUCLEOTIDE SEQUENCE [LARGE SCALE GENOMIC DNA]</scope>
    <source>
        <strain evidence="15">JCM 12389</strain>
    </source>
</reference>
<organism evidence="14 15">
    <name type="scientific">Salinibacillus aidingensis</name>
    <dbReference type="NCBI Taxonomy" id="237684"/>
    <lineage>
        <taxon>Bacteria</taxon>
        <taxon>Bacillati</taxon>
        <taxon>Bacillota</taxon>
        <taxon>Bacilli</taxon>
        <taxon>Bacillales</taxon>
        <taxon>Bacillaceae</taxon>
        <taxon>Salinibacillus</taxon>
    </lineage>
</organism>
<dbReference type="Pfam" id="PF21160">
    <property type="entry name" value="PrkC-like_PASTA-like"/>
    <property type="match status" value="1"/>
</dbReference>
<evidence type="ECO:0000259" key="12">
    <source>
        <dbReference type="PROSITE" id="PS50011"/>
    </source>
</evidence>
<dbReference type="Pfam" id="PF00069">
    <property type="entry name" value="Pkinase"/>
    <property type="match status" value="1"/>
</dbReference>
<dbReference type="Proteomes" id="UP001500880">
    <property type="component" value="Unassembled WGS sequence"/>
</dbReference>
<feature type="domain" description="PASTA" evidence="13">
    <location>
        <begin position="497"/>
        <end position="565"/>
    </location>
</feature>
<evidence type="ECO:0000259" key="13">
    <source>
        <dbReference type="PROSITE" id="PS51178"/>
    </source>
</evidence>
<dbReference type="InterPro" id="IPR008271">
    <property type="entry name" value="Ser/Thr_kinase_AS"/>
</dbReference>
<evidence type="ECO:0000256" key="3">
    <source>
        <dbReference type="ARBA" id="ARBA00022679"/>
    </source>
</evidence>
<dbReference type="PANTHER" id="PTHR43289">
    <property type="entry name" value="MITOGEN-ACTIVATED PROTEIN KINASE KINASE KINASE 20-RELATED"/>
    <property type="match status" value="1"/>
</dbReference>
<feature type="domain" description="PASTA" evidence="13">
    <location>
        <begin position="429"/>
        <end position="496"/>
    </location>
</feature>
<protein>
    <recommendedName>
        <fullName evidence="1">non-specific serine/threonine protein kinase</fullName>
        <ecNumber evidence="1">2.7.11.1</ecNumber>
    </recommendedName>
</protein>
<dbReference type="CDD" id="cd14014">
    <property type="entry name" value="STKc_PknB_like"/>
    <property type="match status" value="1"/>
</dbReference>
<feature type="region of interest" description="Disordered" evidence="10">
    <location>
        <begin position="581"/>
        <end position="602"/>
    </location>
</feature>
<feature type="domain" description="Protein kinase" evidence="12">
    <location>
        <begin position="11"/>
        <end position="275"/>
    </location>
</feature>
<accession>A0ABP3L9F7</accession>
<comment type="catalytic activity">
    <reaction evidence="7">
        <text>L-threonyl-[protein] + ATP = O-phospho-L-threonyl-[protein] + ADP + H(+)</text>
        <dbReference type="Rhea" id="RHEA:46608"/>
        <dbReference type="Rhea" id="RHEA-COMP:11060"/>
        <dbReference type="Rhea" id="RHEA-COMP:11605"/>
        <dbReference type="ChEBI" id="CHEBI:15378"/>
        <dbReference type="ChEBI" id="CHEBI:30013"/>
        <dbReference type="ChEBI" id="CHEBI:30616"/>
        <dbReference type="ChEBI" id="CHEBI:61977"/>
        <dbReference type="ChEBI" id="CHEBI:456216"/>
        <dbReference type="EC" id="2.7.11.1"/>
    </reaction>
</comment>
<keyword evidence="5 14" id="KW-0418">Kinase</keyword>
<keyword evidence="3" id="KW-0808">Transferase</keyword>
<dbReference type="InterPro" id="IPR011009">
    <property type="entry name" value="Kinase-like_dom_sf"/>
</dbReference>
<dbReference type="PROSITE" id="PS50011">
    <property type="entry name" value="PROTEIN_KINASE_DOM"/>
    <property type="match status" value="1"/>
</dbReference>
<evidence type="ECO:0000256" key="11">
    <source>
        <dbReference type="SAM" id="Phobius"/>
    </source>
</evidence>
<dbReference type="Gene3D" id="1.10.510.10">
    <property type="entry name" value="Transferase(Phosphotransferase) domain 1"/>
    <property type="match status" value="1"/>
</dbReference>
<dbReference type="GO" id="GO:0004674">
    <property type="term" value="F:protein serine/threonine kinase activity"/>
    <property type="evidence" value="ECO:0007669"/>
    <property type="project" value="UniProtKB-KW"/>
</dbReference>
<dbReference type="Gene3D" id="2.60.40.2560">
    <property type="match status" value="1"/>
</dbReference>
<keyword evidence="2 14" id="KW-0723">Serine/threonine-protein kinase</keyword>
<dbReference type="PROSITE" id="PS51178">
    <property type="entry name" value="PASTA"/>
    <property type="match status" value="3"/>
</dbReference>
<comment type="catalytic activity">
    <reaction evidence="8">
        <text>L-seryl-[protein] + ATP = O-phospho-L-seryl-[protein] + ADP + H(+)</text>
        <dbReference type="Rhea" id="RHEA:17989"/>
        <dbReference type="Rhea" id="RHEA-COMP:9863"/>
        <dbReference type="Rhea" id="RHEA-COMP:11604"/>
        <dbReference type="ChEBI" id="CHEBI:15378"/>
        <dbReference type="ChEBI" id="CHEBI:29999"/>
        <dbReference type="ChEBI" id="CHEBI:30616"/>
        <dbReference type="ChEBI" id="CHEBI:83421"/>
        <dbReference type="ChEBI" id="CHEBI:456216"/>
        <dbReference type="EC" id="2.7.11.1"/>
    </reaction>
</comment>
<gene>
    <name evidence="14" type="primary">prkC</name>
    <name evidence="14" type="ORF">GCM10008986_22480</name>
</gene>
<dbReference type="EC" id="2.7.11.1" evidence="1"/>
<dbReference type="Gene3D" id="3.30.200.20">
    <property type="entry name" value="Phosphorylase Kinase, domain 1"/>
    <property type="match status" value="1"/>
</dbReference>
<evidence type="ECO:0000313" key="14">
    <source>
        <dbReference type="EMBL" id="GAA0495277.1"/>
    </source>
</evidence>
<keyword evidence="11" id="KW-0472">Membrane</keyword>
<name>A0ABP3L9F7_9BACI</name>
<dbReference type="Gene3D" id="3.30.10.20">
    <property type="match status" value="3"/>
</dbReference>
<evidence type="ECO:0000256" key="8">
    <source>
        <dbReference type="ARBA" id="ARBA00048679"/>
    </source>
</evidence>
<evidence type="ECO:0000256" key="4">
    <source>
        <dbReference type="ARBA" id="ARBA00022741"/>
    </source>
</evidence>
<dbReference type="SMART" id="SM00740">
    <property type="entry name" value="PASTA"/>
    <property type="match status" value="3"/>
</dbReference>
<dbReference type="Pfam" id="PF03793">
    <property type="entry name" value="PASTA"/>
    <property type="match status" value="3"/>
</dbReference>
<dbReference type="PROSITE" id="PS00108">
    <property type="entry name" value="PROTEIN_KINASE_ST"/>
    <property type="match status" value="1"/>
</dbReference>
<evidence type="ECO:0000256" key="6">
    <source>
        <dbReference type="ARBA" id="ARBA00022840"/>
    </source>
</evidence>
<feature type="transmembrane region" description="Helical" evidence="11">
    <location>
        <begin position="337"/>
        <end position="357"/>
    </location>
</feature>
<dbReference type="PANTHER" id="PTHR43289:SF34">
    <property type="entry name" value="SERINE_THREONINE-PROTEIN KINASE YBDM-RELATED"/>
    <property type="match status" value="1"/>
</dbReference>
<feature type="binding site" evidence="9">
    <location>
        <position position="40"/>
    </location>
    <ligand>
        <name>ATP</name>
        <dbReference type="ChEBI" id="CHEBI:30616"/>
    </ligand>
</feature>
<evidence type="ECO:0000256" key="7">
    <source>
        <dbReference type="ARBA" id="ARBA00047899"/>
    </source>
</evidence>
<dbReference type="CDD" id="cd06577">
    <property type="entry name" value="PASTA_pknB"/>
    <property type="match status" value="3"/>
</dbReference>
<keyword evidence="11" id="KW-1133">Transmembrane helix</keyword>
<evidence type="ECO:0000256" key="1">
    <source>
        <dbReference type="ARBA" id="ARBA00012513"/>
    </source>
</evidence>
<keyword evidence="6 9" id="KW-0067">ATP-binding</keyword>
<dbReference type="RefSeq" id="WP_343841008.1">
    <property type="nucleotide sequence ID" value="NZ_BAAADO010000004.1"/>
</dbReference>
<evidence type="ECO:0000256" key="5">
    <source>
        <dbReference type="ARBA" id="ARBA00022777"/>
    </source>
</evidence>
<keyword evidence="11" id="KW-0812">Transmembrane</keyword>
<dbReference type="EMBL" id="BAAADO010000004">
    <property type="protein sequence ID" value="GAA0495277.1"/>
    <property type="molecule type" value="Genomic_DNA"/>
</dbReference>
<dbReference type="InterPro" id="IPR005543">
    <property type="entry name" value="PASTA_dom"/>
</dbReference>
<keyword evidence="15" id="KW-1185">Reference proteome</keyword>
<evidence type="ECO:0000256" key="2">
    <source>
        <dbReference type="ARBA" id="ARBA00022527"/>
    </source>
</evidence>
<keyword evidence="4 9" id="KW-0547">Nucleotide-binding</keyword>
<dbReference type="NCBIfam" id="NF033483">
    <property type="entry name" value="PknB_PASTA_kin"/>
    <property type="match status" value="1"/>
</dbReference>
<feature type="region of interest" description="Disordered" evidence="10">
    <location>
        <begin position="282"/>
        <end position="331"/>
    </location>
</feature>
<sequence>MFEGQVLNDRYKILNAIGGGGMANVYLGHDTILDRKVAIKALRMEYAHDEEFIERFRREAQSTISLSHPNIVSIYDVGEEDDNDNIYYIVMEYVRGMTLKQYIQQYGPLPAEEAVDVMKQITSAISHAHHNEIIHRDIKPQNILIDNKGNAKVTDFGIAMALSHTSVTQTNSVLGSVHYLSPEQARGGTAIKKSDIYSLGIVFFEMLTGRLPFSGESAVSIALKHLQSKTPSVRRWIPDIPQSVENVVLKATAKNPFHRYENTAQIEEDLATVLLPSRMNEEKFSPPEEEGEETKAIPVIPNDHQLAGNQNGDTVIHKKPESETEEEPKKKKRNWKAWTFSILGVLLAAAIFSIFVLPKLLMPDEVEVMDVSGLTYEEAVNRLNELDVEIDHDQENSDEIEEGKVIETDPEAGSIIREGTTVTIITSLGPEKEAFGDYVGQQYDQVKQILEGLGYDDIKKFDVESEKPEGEIISQDPEAEAPVIPEDTSVRFEVSSGPPMVTIPSFKGSALEEVDQFISNNNLVMSSEPEEEYSADVKEGHVIRQDPAPDEEVEEGTEISVVISKGPEPKPETNPVEYTVEVNQSNGNENDDDSGNKQEPEPVKVEIYIEDMNNDGSVPYISEEITSTKPYKFDVVVAPGETGSYRILVNGNVVDTNTFTNNPEGGD</sequence>
<dbReference type="PROSITE" id="PS00107">
    <property type="entry name" value="PROTEIN_KINASE_ATP"/>
    <property type="match status" value="1"/>
</dbReference>
<dbReference type="SUPFAM" id="SSF56112">
    <property type="entry name" value="Protein kinase-like (PK-like)"/>
    <property type="match status" value="1"/>
</dbReference>